<dbReference type="GO" id="GO:0022857">
    <property type="term" value="F:transmembrane transporter activity"/>
    <property type="evidence" value="ECO:0007669"/>
    <property type="project" value="InterPro"/>
</dbReference>
<feature type="transmembrane region" description="Helical" evidence="9">
    <location>
        <begin position="103"/>
        <end position="126"/>
    </location>
</feature>
<evidence type="ECO:0000256" key="5">
    <source>
        <dbReference type="ARBA" id="ARBA00022970"/>
    </source>
</evidence>
<evidence type="ECO:0000256" key="3">
    <source>
        <dbReference type="ARBA" id="ARBA00022475"/>
    </source>
</evidence>
<dbReference type="CDD" id="cd06582">
    <property type="entry name" value="TM_PBP1_LivH_like"/>
    <property type="match status" value="1"/>
</dbReference>
<dbReference type="GO" id="GO:0005886">
    <property type="term" value="C:plasma membrane"/>
    <property type="evidence" value="ECO:0007669"/>
    <property type="project" value="UniProtKB-SubCell"/>
</dbReference>
<evidence type="ECO:0000256" key="7">
    <source>
        <dbReference type="ARBA" id="ARBA00023136"/>
    </source>
</evidence>
<keyword evidence="3" id="KW-1003">Cell membrane</keyword>
<dbReference type="EMBL" id="CAFABD010000143">
    <property type="protein sequence ID" value="CAB4829790.1"/>
    <property type="molecule type" value="Genomic_DNA"/>
</dbReference>
<evidence type="ECO:0000256" key="6">
    <source>
        <dbReference type="ARBA" id="ARBA00022989"/>
    </source>
</evidence>
<evidence type="ECO:0000313" key="10">
    <source>
        <dbReference type="EMBL" id="CAB4829790.1"/>
    </source>
</evidence>
<sequence>MDIFLSAIFAGTSRGAIYALAALGLVLVWRGAGVVNFAQMGQAMFSTYIASTLIAQNYSYWIAFVVALISGGALGAIVDLLVMRPLSRKRSSSVLDSPAMRSTVPVIASLGILGVLQAGAGIIWAAEERGFPTPVNSLGLVINGKTMPFTAFDLFVMGTVFITLIATTYFFKGTGMGLAMRASALNPEVARLSGIRIGLVRTLSWVISGVASSLAGLLVTPSANLSPNTLDLILIIGFTAAVVGGLDSLLGSVVGGFALGLLVSFVNVYDAPEDIFLAILIVLLTVLIIRPQGILGSKEVRRV</sequence>
<keyword evidence="2" id="KW-0813">Transport</keyword>
<proteinExistence type="inferred from homology"/>
<dbReference type="InterPro" id="IPR001851">
    <property type="entry name" value="ABC_transp_permease"/>
</dbReference>
<dbReference type="PANTHER" id="PTHR11795">
    <property type="entry name" value="BRANCHED-CHAIN AMINO ACID TRANSPORT SYSTEM PERMEASE PROTEIN LIVH"/>
    <property type="match status" value="1"/>
</dbReference>
<organism evidence="10">
    <name type="scientific">freshwater metagenome</name>
    <dbReference type="NCBI Taxonomy" id="449393"/>
    <lineage>
        <taxon>unclassified sequences</taxon>
        <taxon>metagenomes</taxon>
        <taxon>ecological metagenomes</taxon>
    </lineage>
</organism>
<dbReference type="PANTHER" id="PTHR11795:SF451">
    <property type="entry name" value="ABC TRANSPORTER PERMEASE PROTEIN"/>
    <property type="match status" value="1"/>
</dbReference>
<evidence type="ECO:0000256" key="4">
    <source>
        <dbReference type="ARBA" id="ARBA00022692"/>
    </source>
</evidence>
<keyword evidence="5" id="KW-0029">Amino-acid transport</keyword>
<evidence type="ECO:0000256" key="1">
    <source>
        <dbReference type="ARBA" id="ARBA00004651"/>
    </source>
</evidence>
<feature type="transmembrane region" description="Helical" evidence="9">
    <location>
        <begin position="275"/>
        <end position="295"/>
    </location>
</feature>
<comment type="subcellular location">
    <subcellularLocation>
        <location evidence="1">Cell membrane</location>
        <topology evidence="1">Multi-pass membrane protein</topology>
    </subcellularLocation>
</comment>
<accession>A0A6J7ABD0</accession>
<protein>
    <submittedName>
        <fullName evidence="10">Unannotated protein</fullName>
    </submittedName>
</protein>
<keyword evidence="7 9" id="KW-0472">Membrane</keyword>
<reference evidence="10" key="1">
    <citation type="submission" date="2020-05" db="EMBL/GenBank/DDBJ databases">
        <authorList>
            <person name="Chiriac C."/>
            <person name="Salcher M."/>
            <person name="Ghai R."/>
            <person name="Kavagutti S V."/>
        </authorList>
    </citation>
    <scope>NUCLEOTIDE SEQUENCE</scope>
</reference>
<feature type="transmembrane region" description="Helical" evidence="9">
    <location>
        <begin position="199"/>
        <end position="219"/>
    </location>
</feature>
<dbReference type="Pfam" id="PF02653">
    <property type="entry name" value="BPD_transp_2"/>
    <property type="match status" value="1"/>
</dbReference>
<feature type="transmembrane region" description="Helical" evidence="9">
    <location>
        <begin position="146"/>
        <end position="171"/>
    </location>
</feature>
<dbReference type="GO" id="GO:0006865">
    <property type="term" value="P:amino acid transport"/>
    <property type="evidence" value="ECO:0007669"/>
    <property type="project" value="UniProtKB-KW"/>
</dbReference>
<name>A0A6J7ABD0_9ZZZZ</name>
<comment type="similarity">
    <text evidence="8">Belongs to the binding-protein-dependent transport system permease family. LivHM subfamily.</text>
</comment>
<evidence type="ECO:0000256" key="9">
    <source>
        <dbReference type="SAM" id="Phobius"/>
    </source>
</evidence>
<evidence type="ECO:0000256" key="8">
    <source>
        <dbReference type="ARBA" id="ARBA00037998"/>
    </source>
</evidence>
<keyword evidence="4 9" id="KW-0812">Transmembrane</keyword>
<dbReference type="InterPro" id="IPR052157">
    <property type="entry name" value="BCAA_transport_permease"/>
</dbReference>
<feature type="transmembrane region" description="Helical" evidence="9">
    <location>
        <begin position="250"/>
        <end position="269"/>
    </location>
</feature>
<keyword evidence="6 9" id="KW-1133">Transmembrane helix</keyword>
<feature type="transmembrane region" description="Helical" evidence="9">
    <location>
        <begin position="58"/>
        <end position="82"/>
    </location>
</feature>
<evidence type="ECO:0000256" key="2">
    <source>
        <dbReference type="ARBA" id="ARBA00022448"/>
    </source>
</evidence>
<gene>
    <name evidence="10" type="ORF">UFOPK3166_00877</name>
</gene>
<dbReference type="AlphaFoldDB" id="A0A6J7ABD0"/>